<reference evidence="6" key="2">
    <citation type="submission" date="2017-06" db="EMBL/GenBank/DDBJ databases">
        <title>WGS assembly of Brachypodium distachyon.</title>
        <authorList>
            <consortium name="The International Brachypodium Initiative"/>
            <person name="Lucas S."/>
            <person name="Harmon-Smith M."/>
            <person name="Lail K."/>
            <person name="Tice H."/>
            <person name="Grimwood J."/>
            <person name="Bruce D."/>
            <person name="Barry K."/>
            <person name="Shu S."/>
            <person name="Lindquist E."/>
            <person name="Wang M."/>
            <person name="Pitluck S."/>
            <person name="Vogel J.P."/>
            <person name="Garvin D.F."/>
            <person name="Mockler T.C."/>
            <person name="Schmutz J."/>
            <person name="Rokhsar D."/>
            <person name="Bevan M.W."/>
        </authorList>
    </citation>
    <scope>NUCLEOTIDE SEQUENCE</scope>
    <source>
        <strain evidence="6">Bd21</strain>
    </source>
</reference>
<sequence>MSHFVIVKKERYQDCLKNHAAALSKHSRDGCPWFVPPVGDSLYCVACGCHRGFHRLVEIEVHVPPPPQLQPMPAAVIPGVVSDDDESSASTSAVTTNAPSASTARATDPALVHEARAIPLLAAWGRGCAPDGSMAEPEVEEEMVPKP</sequence>
<gene>
    <name evidence="6" type="ORF">BRADI_1g73026v3</name>
</gene>
<dbReference type="STRING" id="15368.A0A0Q3HKH2"/>
<reference evidence="6 7" key="1">
    <citation type="journal article" date="2010" name="Nature">
        <title>Genome sequencing and analysis of the model grass Brachypodium distachyon.</title>
        <authorList>
            <consortium name="International Brachypodium Initiative"/>
        </authorList>
    </citation>
    <scope>NUCLEOTIDE SEQUENCE [LARGE SCALE GENOMIC DNA]</scope>
    <source>
        <strain evidence="6 7">Bd21</strain>
    </source>
</reference>
<evidence type="ECO:0000256" key="4">
    <source>
        <dbReference type="SAM" id="MobiDB-lite"/>
    </source>
</evidence>
<dbReference type="PANTHER" id="PTHR31948">
    <property type="entry name" value="ZINC-FINGER HOMEODOMAIN PROTEIN 2"/>
    <property type="match status" value="1"/>
</dbReference>
<dbReference type="GO" id="GO:0008270">
    <property type="term" value="F:zinc ion binding"/>
    <property type="evidence" value="ECO:0007669"/>
    <property type="project" value="UniProtKB-KW"/>
</dbReference>
<evidence type="ECO:0000313" key="6">
    <source>
        <dbReference type="EMBL" id="KQK23376.1"/>
    </source>
</evidence>
<dbReference type="GO" id="GO:0006355">
    <property type="term" value="P:regulation of DNA-templated transcription"/>
    <property type="evidence" value="ECO:0000318"/>
    <property type="project" value="GO_Central"/>
</dbReference>
<dbReference type="AlphaFoldDB" id="A0A0Q3HKH2"/>
<dbReference type="PANTHER" id="PTHR31948:SF169">
    <property type="entry name" value="MINI ZINC FINGER PROTEIN 2"/>
    <property type="match status" value="1"/>
</dbReference>
<dbReference type="EMBL" id="CM000880">
    <property type="protein sequence ID" value="KQK23376.1"/>
    <property type="molecule type" value="Genomic_DNA"/>
</dbReference>
<dbReference type="Proteomes" id="UP000008810">
    <property type="component" value="Chromosome 1"/>
</dbReference>
<dbReference type="GO" id="GO:0000976">
    <property type="term" value="F:transcription cis-regulatory region binding"/>
    <property type="evidence" value="ECO:0000318"/>
    <property type="project" value="GO_Central"/>
</dbReference>
<dbReference type="InterPro" id="IPR006456">
    <property type="entry name" value="ZF_HD_homeobox_Cys/His_dimer"/>
</dbReference>
<keyword evidence="2" id="KW-0863">Zinc-finger</keyword>
<keyword evidence="8" id="KW-1185">Reference proteome</keyword>
<proteinExistence type="predicted"/>
<feature type="region of interest" description="Disordered" evidence="4">
    <location>
        <begin position="78"/>
        <end position="107"/>
    </location>
</feature>
<dbReference type="Pfam" id="PF04770">
    <property type="entry name" value="ZF-HD_dimer"/>
    <property type="match status" value="1"/>
</dbReference>
<evidence type="ECO:0000313" key="8">
    <source>
        <dbReference type="Proteomes" id="UP000008810"/>
    </source>
</evidence>
<name>A0A0Q3HKH2_BRADI</name>
<evidence type="ECO:0000259" key="5">
    <source>
        <dbReference type="PROSITE" id="PS51523"/>
    </source>
</evidence>
<dbReference type="EnsemblPlants" id="KQK23376">
    <property type="protein sequence ID" value="KQK23376"/>
    <property type="gene ID" value="BRADI_1g73026v3"/>
</dbReference>
<keyword evidence="3" id="KW-0862">Zinc</keyword>
<dbReference type="InParanoid" id="A0A0Q3HKH2"/>
<keyword evidence="1" id="KW-0479">Metal-binding</keyword>
<dbReference type="GO" id="GO:0005634">
    <property type="term" value="C:nucleus"/>
    <property type="evidence" value="ECO:0000318"/>
    <property type="project" value="GO_Central"/>
</dbReference>
<dbReference type="OrthoDB" id="682018at2759"/>
<evidence type="ECO:0000256" key="2">
    <source>
        <dbReference type="ARBA" id="ARBA00022771"/>
    </source>
</evidence>
<dbReference type="GO" id="GO:0003700">
    <property type="term" value="F:DNA-binding transcription factor activity"/>
    <property type="evidence" value="ECO:0000318"/>
    <property type="project" value="GO_Central"/>
</dbReference>
<evidence type="ECO:0000313" key="7">
    <source>
        <dbReference type="EnsemblPlants" id="KQK23376"/>
    </source>
</evidence>
<dbReference type="PROSITE" id="PS51523">
    <property type="entry name" value="ZF_HD_DIMER"/>
    <property type="match status" value="1"/>
</dbReference>
<accession>A0A0Q3HKH2</accession>
<protein>
    <recommendedName>
        <fullName evidence="5">ZF-HD dimerization-type domain-containing protein</fullName>
    </recommendedName>
</protein>
<feature type="compositionally biased region" description="Low complexity" evidence="4">
    <location>
        <begin position="88"/>
        <end position="104"/>
    </location>
</feature>
<organism evidence="6">
    <name type="scientific">Brachypodium distachyon</name>
    <name type="common">Purple false brome</name>
    <name type="synonym">Trachynia distachya</name>
    <dbReference type="NCBI Taxonomy" id="15368"/>
    <lineage>
        <taxon>Eukaryota</taxon>
        <taxon>Viridiplantae</taxon>
        <taxon>Streptophyta</taxon>
        <taxon>Embryophyta</taxon>
        <taxon>Tracheophyta</taxon>
        <taxon>Spermatophyta</taxon>
        <taxon>Magnoliopsida</taxon>
        <taxon>Liliopsida</taxon>
        <taxon>Poales</taxon>
        <taxon>Poaceae</taxon>
        <taxon>BOP clade</taxon>
        <taxon>Pooideae</taxon>
        <taxon>Stipodae</taxon>
        <taxon>Brachypodieae</taxon>
        <taxon>Brachypodium</taxon>
    </lineage>
</organism>
<evidence type="ECO:0000256" key="1">
    <source>
        <dbReference type="ARBA" id="ARBA00022723"/>
    </source>
</evidence>
<evidence type="ECO:0000256" key="3">
    <source>
        <dbReference type="ARBA" id="ARBA00022833"/>
    </source>
</evidence>
<feature type="domain" description="ZF-HD dimerization-type" evidence="5">
    <location>
        <begin position="12"/>
        <end position="57"/>
    </location>
</feature>
<dbReference type="NCBIfam" id="TIGR01566">
    <property type="entry name" value="ZF_HD_prot_N"/>
    <property type="match status" value="1"/>
</dbReference>
<reference evidence="7" key="3">
    <citation type="submission" date="2018-08" db="UniProtKB">
        <authorList>
            <consortium name="EnsemblPlants"/>
        </authorList>
    </citation>
    <scope>IDENTIFICATION</scope>
    <source>
        <strain evidence="7">cv. Bd21</strain>
    </source>
</reference>
<dbReference type="Gramene" id="KQK23376">
    <property type="protein sequence ID" value="KQK23376"/>
    <property type="gene ID" value="BRADI_1g73026v3"/>
</dbReference>